<dbReference type="EMBL" id="JRRC01497816">
    <property type="protein sequence ID" value="KHG08433.1"/>
    <property type="molecule type" value="Genomic_DNA"/>
</dbReference>
<sequence>MLLLPCSFSIFLC</sequence>
<evidence type="ECO:0000313" key="1">
    <source>
        <dbReference type="EMBL" id="KHG08433.1"/>
    </source>
</evidence>
<comment type="caution">
    <text evidence="1">The sequence shown here is derived from an EMBL/GenBank/DDBJ whole genome shotgun (WGS) entry which is preliminary data.</text>
</comment>
<protein>
    <submittedName>
        <fullName evidence="1">Uncharacterized protein</fullName>
    </submittedName>
</protein>
<dbReference type="Proteomes" id="UP000032142">
    <property type="component" value="Unassembled WGS sequence"/>
</dbReference>
<evidence type="ECO:0000313" key="2">
    <source>
        <dbReference type="Proteomes" id="UP000032142"/>
    </source>
</evidence>
<proteinExistence type="predicted"/>
<accession>A0A0B0N242</accession>
<organism evidence="1 2">
    <name type="scientific">Gossypium arboreum</name>
    <name type="common">Tree cotton</name>
    <name type="synonym">Gossypium nanking</name>
    <dbReference type="NCBI Taxonomy" id="29729"/>
    <lineage>
        <taxon>Eukaryota</taxon>
        <taxon>Viridiplantae</taxon>
        <taxon>Streptophyta</taxon>
        <taxon>Embryophyta</taxon>
        <taxon>Tracheophyta</taxon>
        <taxon>Spermatophyta</taxon>
        <taxon>Magnoliopsida</taxon>
        <taxon>eudicotyledons</taxon>
        <taxon>Gunneridae</taxon>
        <taxon>Pentapetalae</taxon>
        <taxon>rosids</taxon>
        <taxon>malvids</taxon>
        <taxon>Malvales</taxon>
        <taxon>Malvaceae</taxon>
        <taxon>Malvoideae</taxon>
        <taxon>Gossypium</taxon>
    </lineage>
</organism>
<gene>
    <name evidence="1" type="ORF">F383_35530</name>
</gene>
<keyword evidence="2" id="KW-1185">Reference proteome</keyword>
<name>A0A0B0N242_GOSAR</name>
<reference evidence="2" key="1">
    <citation type="submission" date="2014-09" db="EMBL/GenBank/DDBJ databases">
        <authorList>
            <person name="Mudge J."/>
            <person name="Ramaraj T."/>
            <person name="Lindquist I.E."/>
            <person name="Bharti A.K."/>
            <person name="Sundararajan A."/>
            <person name="Cameron C.T."/>
            <person name="Woodward J.E."/>
            <person name="May G.D."/>
            <person name="Brubaker C."/>
            <person name="Broadhvest J."/>
            <person name="Wilkins T.A."/>
        </authorList>
    </citation>
    <scope>NUCLEOTIDE SEQUENCE</scope>
    <source>
        <strain evidence="2">cv. AKA8401</strain>
    </source>
</reference>